<comment type="caution">
    <text evidence="2">The sequence shown here is derived from an EMBL/GenBank/DDBJ whole genome shotgun (WGS) entry which is preliminary data.</text>
</comment>
<dbReference type="SMART" id="SM00347">
    <property type="entry name" value="HTH_MARR"/>
    <property type="match status" value="1"/>
</dbReference>
<dbReference type="AlphaFoldDB" id="H0E8N0"/>
<dbReference type="PROSITE" id="PS50995">
    <property type="entry name" value="HTH_MARR_2"/>
    <property type="match status" value="1"/>
</dbReference>
<dbReference type="InterPro" id="IPR036388">
    <property type="entry name" value="WH-like_DNA-bd_sf"/>
</dbReference>
<dbReference type="PANTHER" id="PTHR39515">
    <property type="entry name" value="CONSERVED PROTEIN"/>
    <property type="match status" value="1"/>
</dbReference>
<organism evidence="2 3">
    <name type="scientific">Patulibacter medicamentivorans</name>
    <dbReference type="NCBI Taxonomy" id="1097667"/>
    <lineage>
        <taxon>Bacteria</taxon>
        <taxon>Bacillati</taxon>
        <taxon>Actinomycetota</taxon>
        <taxon>Thermoleophilia</taxon>
        <taxon>Solirubrobacterales</taxon>
        <taxon>Patulibacteraceae</taxon>
        <taxon>Patulibacter</taxon>
    </lineage>
</organism>
<evidence type="ECO:0000313" key="3">
    <source>
        <dbReference type="Proteomes" id="UP000005143"/>
    </source>
</evidence>
<gene>
    <name evidence="2" type="ORF">PAI11_31910</name>
</gene>
<feature type="domain" description="HTH marR-type" evidence="1">
    <location>
        <begin position="8"/>
        <end position="138"/>
    </location>
</feature>
<name>H0E8N0_9ACTN</name>
<dbReference type="EMBL" id="AGUD01000244">
    <property type="protein sequence ID" value="EHN10030.1"/>
    <property type="molecule type" value="Genomic_DNA"/>
</dbReference>
<dbReference type="PANTHER" id="PTHR39515:SF2">
    <property type="entry name" value="HTH-TYPE TRANSCRIPTIONAL REGULATOR RV0880"/>
    <property type="match status" value="1"/>
</dbReference>
<dbReference type="OrthoDB" id="9155413at2"/>
<dbReference type="PATRIC" id="fig|1097667.3.peg.3165"/>
<proteinExistence type="predicted"/>
<dbReference type="InterPro" id="IPR000835">
    <property type="entry name" value="HTH_MarR-typ"/>
</dbReference>
<sequence length="139" mass="15185">MTEPATIANDLRVVLGQLVRRLRAQRRQELSLSQAAVLGWIDREGAASITALAQRERVRPQSMAATVAALEEAGLVGRRPDPDDGRRTLVEVTPAGQEAIAVDRRDRESWLAAAVAELDEGERRVLVEATALLARIADR</sequence>
<protein>
    <submittedName>
        <fullName evidence="2">Transcriptional regulator MarR family</fullName>
    </submittedName>
</protein>
<evidence type="ECO:0000313" key="2">
    <source>
        <dbReference type="EMBL" id="EHN10030.1"/>
    </source>
</evidence>
<dbReference type="Proteomes" id="UP000005143">
    <property type="component" value="Unassembled WGS sequence"/>
</dbReference>
<dbReference type="RefSeq" id="WP_007577022.1">
    <property type="nucleotide sequence ID" value="NZ_AGUD01000244.1"/>
</dbReference>
<dbReference type="Gene3D" id="1.10.10.10">
    <property type="entry name" value="Winged helix-like DNA-binding domain superfamily/Winged helix DNA-binding domain"/>
    <property type="match status" value="1"/>
</dbReference>
<accession>H0E8N0</accession>
<dbReference type="Pfam" id="PF01047">
    <property type="entry name" value="MarR"/>
    <property type="match status" value="1"/>
</dbReference>
<reference evidence="2 3" key="1">
    <citation type="journal article" date="2013" name="Biodegradation">
        <title>Quantitative proteomic analysis of ibuprofen-degrading Patulibacter sp. strain I11.</title>
        <authorList>
            <person name="Almeida B."/>
            <person name="Kjeldal H."/>
            <person name="Lolas I."/>
            <person name="Knudsen A.D."/>
            <person name="Carvalho G."/>
            <person name="Nielsen K.L."/>
            <person name="Barreto Crespo M.T."/>
            <person name="Stensballe A."/>
            <person name="Nielsen J.L."/>
        </authorList>
    </citation>
    <scope>NUCLEOTIDE SEQUENCE [LARGE SCALE GENOMIC DNA]</scope>
    <source>
        <strain evidence="2 3">I11</strain>
    </source>
</reference>
<dbReference type="SUPFAM" id="SSF46785">
    <property type="entry name" value="Winged helix' DNA-binding domain"/>
    <property type="match status" value="1"/>
</dbReference>
<dbReference type="Gene3D" id="1.10.287.100">
    <property type="match status" value="1"/>
</dbReference>
<evidence type="ECO:0000259" key="1">
    <source>
        <dbReference type="PROSITE" id="PS50995"/>
    </source>
</evidence>
<keyword evidence="3" id="KW-1185">Reference proteome</keyword>
<dbReference type="GO" id="GO:0003700">
    <property type="term" value="F:DNA-binding transcription factor activity"/>
    <property type="evidence" value="ECO:0007669"/>
    <property type="project" value="InterPro"/>
</dbReference>
<dbReference type="InterPro" id="IPR052526">
    <property type="entry name" value="HTH-type_Bedaq_tolerance"/>
</dbReference>
<dbReference type="InterPro" id="IPR036390">
    <property type="entry name" value="WH_DNA-bd_sf"/>
</dbReference>